<evidence type="ECO:0008006" key="3">
    <source>
        <dbReference type="Google" id="ProtNLM"/>
    </source>
</evidence>
<sequence length="97" mass="10793">MMNKFLLKNAVNKIFLQICKGISITVFAVVVTGCSSVDVLTKTENGASYEYQLGQFDTIEVVDMAQEHCGKYGKNAELTNRYSDANRILNTLIFNCS</sequence>
<proteinExistence type="predicted"/>
<organism evidence="1 2">
    <name type="scientific">Moritella viscosa</name>
    <dbReference type="NCBI Taxonomy" id="80854"/>
    <lineage>
        <taxon>Bacteria</taxon>
        <taxon>Pseudomonadati</taxon>
        <taxon>Pseudomonadota</taxon>
        <taxon>Gammaproteobacteria</taxon>
        <taxon>Alteromonadales</taxon>
        <taxon>Moritellaceae</taxon>
        <taxon>Moritella</taxon>
    </lineage>
</organism>
<dbReference type="RefSeq" id="WP_244536312.1">
    <property type="nucleotide sequence ID" value="NZ_CAWRBC010000163.1"/>
</dbReference>
<dbReference type="Proteomes" id="UP000183794">
    <property type="component" value="Unassembled WGS sequence"/>
</dbReference>
<dbReference type="PROSITE" id="PS51257">
    <property type="entry name" value="PROKAR_LIPOPROTEIN"/>
    <property type="match status" value="1"/>
</dbReference>
<name>A0A1L0E536_9GAMM</name>
<reference evidence="1 2" key="1">
    <citation type="submission" date="2016-11" db="EMBL/GenBank/DDBJ databases">
        <authorList>
            <person name="Jaros S."/>
            <person name="Januszkiewicz K."/>
            <person name="Wedrychowicz H."/>
        </authorList>
    </citation>
    <scope>NUCLEOTIDE SEQUENCE [LARGE SCALE GENOMIC DNA]</scope>
    <source>
        <strain evidence="1">NVI 5450</strain>
    </source>
</reference>
<gene>
    <name evidence="1" type="ORF">NVI5450_2072</name>
</gene>
<dbReference type="EMBL" id="FPLD01000056">
    <property type="protein sequence ID" value="SGY98459.1"/>
    <property type="molecule type" value="Genomic_DNA"/>
</dbReference>
<protein>
    <recommendedName>
        <fullName evidence="3">Lipoprotein</fullName>
    </recommendedName>
</protein>
<evidence type="ECO:0000313" key="1">
    <source>
        <dbReference type="EMBL" id="SGY98459.1"/>
    </source>
</evidence>
<accession>A0A1L0E536</accession>
<dbReference type="AlphaFoldDB" id="A0A1L0E536"/>
<evidence type="ECO:0000313" key="2">
    <source>
        <dbReference type="Proteomes" id="UP000183794"/>
    </source>
</evidence>